<name>A0AC61SBB9_9EURY</name>
<organism evidence="1 2">
    <name type="scientific">Candidatus Methanomarinus sp</name>
    <dbReference type="NCBI Taxonomy" id="3386244"/>
    <lineage>
        <taxon>Archaea</taxon>
        <taxon>Methanobacteriati</taxon>
        <taxon>Methanobacteriota</taxon>
        <taxon>Stenosarchaea group</taxon>
        <taxon>Methanomicrobia</taxon>
        <taxon>Methanosarcinales</taxon>
        <taxon>ANME-2 cluster</taxon>
        <taxon>Candidatus Methanocomedenaceae</taxon>
        <taxon>Candidatus Methanomarinus</taxon>
    </lineage>
</organism>
<sequence length="232" mass="25710">MKLIEDLIQDRIDTQVKDIRVGYTWIGVSSRNCGIAKNFGSPHDQIVRDVGRLTDKTVLELADYLKSWNMIEAGLGLAALNSLITPRGKKLNVSDYLLKNAPGNKIAMIGHFPVADELRIIADELWVIEKQPKKGDLPDTASEHIIPKADIVVITSTAIINKSIERLLELSQGFTIIMGPSTPMSDVLFDYGVDMIAGIDVVDEQMMMAKIAQGVGKVKQFKDSIEFLVMER</sequence>
<reference evidence="1" key="1">
    <citation type="submission" date="2018-09" db="EMBL/GenBank/DDBJ databases">
        <title>A genomic encyclopedia of anaerobic methanotrophic archaea.</title>
        <authorList>
            <person name="Skennerton C.T."/>
            <person name="Chadwick G.L."/>
            <person name="Laso-Perez R."/>
            <person name="Leu A.O."/>
            <person name="Speth D.R."/>
            <person name="Yu H."/>
            <person name="Morgan-Lang C."/>
            <person name="Hatzenpichler R."/>
            <person name="Goudeau D."/>
            <person name="Malmstrom R."/>
            <person name="Woyke T."/>
            <person name="Hallam S."/>
            <person name="Tyson G.W."/>
            <person name="Wegener G."/>
            <person name="Boetius A."/>
            <person name="Orphan V.J."/>
        </authorList>
    </citation>
    <scope>NUCLEOTIDE SEQUENCE</scope>
    <source>
        <strain evidence="1">CONS3730D10UFb2</strain>
    </source>
</reference>
<gene>
    <name evidence="1" type="ORF">C5S46_03560</name>
</gene>
<protein>
    <submittedName>
        <fullName evidence="1">Uncharacterized protein</fullName>
    </submittedName>
</protein>
<dbReference type="Proteomes" id="UP000315423">
    <property type="component" value="Unassembled WGS sequence"/>
</dbReference>
<evidence type="ECO:0000313" key="1">
    <source>
        <dbReference type="EMBL" id="TKY91876.1"/>
    </source>
</evidence>
<accession>A0AC61SBB9</accession>
<evidence type="ECO:0000313" key="2">
    <source>
        <dbReference type="Proteomes" id="UP000315423"/>
    </source>
</evidence>
<dbReference type="EMBL" id="QYBA01000115">
    <property type="protein sequence ID" value="TKY91876.1"/>
    <property type="molecule type" value="Genomic_DNA"/>
</dbReference>
<comment type="caution">
    <text evidence="1">The sequence shown here is derived from an EMBL/GenBank/DDBJ whole genome shotgun (WGS) entry which is preliminary data.</text>
</comment>
<proteinExistence type="predicted"/>